<dbReference type="Gene3D" id="1.10.10.10">
    <property type="entry name" value="Winged helix-like DNA-binding domain superfamily/Winged helix DNA-binding domain"/>
    <property type="match status" value="1"/>
</dbReference>
<dbReference type="InterPro" id="IPR038475">
    <property type="entry name" value="RecG_C_sf"/>
</dbReference>
<organism evidence="2 3">
    <name type="scientific">Marivirga salinarum</name>
    <dbReference type="NCBI Taxonomy" id="3059078"/>
    <lineage>
        <taxon>Bacteria</taxon>
        <taxon>Pseudomonadati</taxon>
        <taxon>Bacteroidota</taxon>
        <taxon>Cytophagia</taxon>
        <taxon>Cytophagales</taxon>
        <taxon>Marivirgaceae</taxon>
        <taxon>Marivirga</taxon>
    </lineage>
</organism>
<dbReference type="Pfam" id="PF13412">
    <property type="entry name" value="HTH_24"/>
    <property type="match status" value="1"/>
</dbReference>
<gene>
    <name evidence="2" type="ORF">QYS49_35385</name>
</gene>
<dbReference type="KEGG" id="msaa:QYS49_35385"/>
<keyword evidence="2" id="KW-0547">Nucleotide-binding</keyword>
<dbReference type="Gene3D" id="3.30.565.60">
    <property type="match status" value="1"/>
</dbReference>
<dbReference type="InterPro" id="IPR036390">
    <property type="entry name" value="WH_DNA-bd_sf"/>
</dbReference>
<proteinExistence type="predicted"/>
<evidence type="ECO:0000259" key="1">
    <source>
        <dbReference type="Pfam" id="PF04326"/>
    </source>
</evidence>
<dbReference type="InterPro" id="IPR011991">
    <property type="entry name" value="ArsR-like_HTH"/>
</dbReference>
<dbReference type="InterPro" id="IPR007421">
    <property type="entry name" value="Schlafen_AlbA_2_dom"/>
</dbReference>
<dbReference type="Pfam" id="PF04326">
    <property type="entry name" value="SLFN_AlbA_2"/>
    <property type="match status" value="1"/>
</dbReference>
<dbReference type="PANTHER" id="PTHR30595">
    <property type="entry name" value="GLPR-RELATED TRANSCRIPTIONAL REPRESSOR"/>
    <property type="match status" value="1"/>
</dbReference>
<dbReference type="AlphaFoldDB" id="A0AA51NEN2"/>
<keyword evidence="3" id="KW-1185">Reference proteome</keyword>
<evidence type="ECO:0000313" key="2">
    <source>
        <dbReference type="EMBL" id="WMN13030.1"/>
    </source>
</evidence>
<dbReference type="Gene3D" id="3.30.950.30">
    <property type="entry name" value="Schlafen, AAA domain"/>
    <property type="match status" value="1"/>
</dbReference>
<accession>A0AA51NEN2</accession>
<dbReference type="RefSeq" id="WP_308351487.1">
    <property type="nucleotide sequence ID" value="NZ_CP129971.1"/>
</dbReference>
<dbReference type="SUPFAM" id="SSF46785">
    <property type="entry name" value="Winged helix' DNA-binding domain"/>
    <property type="match status" value="1"/>
</dbReference>
<feature type="domain" description="Schlafen AlbA-2" evidence="1">
    <location>
        <begin position="4"/>
        <end position="122"/>
    </location>
</feature>
<dbReference type="InterPro" id="IPR038461">
    <property type="entry name" value="Schlafen_AlbA_2_dom_sf"/>
</dbReference>
<dbReference type="EMBL" id="CP129971">
    <property type="protein sequence ID" value="WMN13030.1"/>
    <property type="molecule type" value="Genomic_DNA"/>
</dbReference>
<dbReference type="CDD" id="cd00090">
    <property type="entry name" value="HTH_ARSR"/>
    <property type="match status" value="1"/>
</dbReference>
<dbReference type="GO" id="GO:0006355">
    <property type="term" value="P:regulation of DNA-templated transcription"/>
    <property type="evidence" value="ECO:0007669"/>
    <property type="project" value="UniProtKB-ARBA"/>
</dbReference>
<dbReference type="Proteomes" id="UP001230496">
    <property type="component" value="Chromosome"/>
</dbReference>
<dbReference type="InterPro" id="IPR036388">
    <property type="entry name" value="WH-like_DNA-bd_sf"/>
</dbReference>
<dbReference type="GO" id="GO:0005524">
    <property type="term" value="F:ATP binding"/>
    <property type="evidence" value="ECO:0007669"/>
    <property type="project" value="UniProtKB-KW"/>
</dbReference>
<sequence>MISENNRIEFKEKLTDELEREVVAFLNSREGGYIYLGISASGQVKGIRNSDEVQLKIKDRLKNNIQPSCLGLFDIVSEDLEGQEIIKIIIAAGLEKPYFLRKFGMSPKGSFMRVGSATEPLNQRQIEDFFSKRIRNSISKIKSNKQELSFEQLKIYYEERGLKLNKNYAQNLELLTEDGQFNYVAYLLSDVNGNSIKLAIYNGIDRVDLVENNEYGYCSLIKATKQVLDKLAVENKISTKITSKERENRPVWDSIAIREAVINAIIHNDYTNEVPPKFEIFDDRIEITSNGGLPAGINKKEFFEGISIPRNKELMRIFKDLDMVEQLGSGIPRILRIYPKNIFNISENYIRMSFPKEISDSKPNNDGGVIGGAIGGAIGGVVEELTARQLEVLKAIHENNRITYKALSESFGIAESAVSKHIDTLKEKGVLKREGGTRGFWRLINPDNN</sequence>
<dbReference type="GO" id="GO:0043565">
    <property type="term" value="F:sequence-specific DNA binding"/>
    <property type="evidence" value="ECO:0007669"/>
    <property type="project" value="InterPro"/>
</dbReference>
<protein>
    <submittedName>
        <fullName evidence="2">ATP-binding protein</fullName>
    </submittedName>
</protein>
<keyword evidence="2" id="KW-0067">ATP-binding</keyword>
<name>A0AA51NEN2_9BACT</name>
<dbReference type="Pfam" id="PF13749">
    <property type="entry name" value="HATPase_c_4"/>
    <property type="match status" value="1"/>
</dbReference>
<dbReference type="PANTHER" id="PTHR30595:SF6">
    <property type="entry name" value="SCHLAFEN ALBA-2 DOMAIN-CONTAINING PROTEIN"/>
    <property type="match status" value="1"/>
</dbReference>
<reference evidence="2 3" key="1">
    <citation type="submission" date="2023-08" db="EMBL/GenBank/DDBJ databases">
        <title>Comparative genomics and taxonomic characterization of three novel marine species of genus Marivirga.</title>
        <authorList>
            <person name="Muhammad N."/>
            <person name="Kim S.-G."/>
        </authorList>
    </citation>
    <scope>NUCLEOTIDE SEQUENCE [LARGE SCALE GENOMIC DNA]</scope>
    <source>
        <strain evidence="2 3">BDSF4-3</strain>
    </source>
</reference>
<dbReference type="InterPro" id="IPR000485">
    <property type="entry name" value="AsnC-type_HTH_dom"/>
</dbReference>
<evidence type="ECO:0000313" key="3">
    <source>
        <dbReference type="Proteomes" id="UP001230496"/>
    </source>
</evidence>
<dbReference type="PRINTS" id="PR00033">
    <property type="entry name" value="HTHASNC"/>
</dbReference>